<gene>
    <name evidence="4" type="primary">LOC111281224</name>
</gene>
<dbReference type="OrthoDB" id="1929178at2759"/>
<sequence length="213" mass="23001">MAAEVSSSLVRVLNGHIEEQPQIHAGNSDILMTKDLLGSLSKAATKEIDLEFKPGKVQTQRCNSLPKSPLSASASASSSPDGKNKNQLPNSIQESKLQDLNFPPINFFEDMTSLDLKLQSSSPSPYQSVCTLDKVKHALERAEKETMKKRSSSPPSLPAATSSSTPRMFAAACPGCLLYVIASKTNPRCPRCNAFVPSTLAVKKPRIDLNALF</sequence>
<dbReference type="PANTHER" id="PTHR33177:SF27">
    <property type="entry name" value="INTEGRATOR COMPLEX SUBUNIT 6 HOMOLOG"/>
    <property type="match status" value="1"/>
</dbReference>
<feature type="region of interest" description="Disordered" evidence="1">
    <location>
        <begin position="57"/>
        <end position="89"/>
    </location>
</feature>
<reference evidence="4" key="1">
    <citation type="submission" date="2025-08" db="UniProtKB">
        <authorList>
            <consortium name="RefSeq"/>
        </authorList>
    </citation>
    <scope>IDENTIFICATION</scope>
    <source>
        <tissue evidence="4">Fruit stalk</tissue>
    </source>
</reference>
<accession>A0A6P5X893</accession>
<proteinExistence type="predicted"/>
<organism evidence="3 4">
    <name type="scientific">Durio zibethinus</name>
    <name type="common">Durian</name>
    <dbReference type="NCBI Taxonomy" id="66656"/>
    <lineage>
        <taxon>Eukaryota</taxon>
        <taxon>Viridiplantae</taxon>
        <taxon>Streptophyta</taxon>
        <taxon>Embryophyta</taxon>
        <taxon>Tracheophyta</taxon>
        <taxon>Spermatophyta</taxon>
        <taxon>Magnoliopsida</taxon>
        <taxon>eudicotyledons</taxon>
        <taxon>Gunneridae</taxon>
        <taxon>Pentapetalae</taxon>
        <taxon>rosids</taxon>
        <taxon>malvids</taxon>
        <taxon>Malvales</taxon>
        <taxon>Malvaceae</taxon>
        <taxon>Helicteroideae</taxon>
        <taxon>Durio</taxon>
    </lineage>
</organism>
<feature type="compositionally biased region" description="Low complexity" evidence="1">
    <location>
        <begin position="152"/>
        <end position="164"/>
    </location>
</feature>
<dbReference type="KEGG" id="dzi:111281224"/>
<evidence type="ECO:0000256" key="1">
    <source>
        <dbReference type="SAM" id="MobiDB-lite"/>
    </source>
</evidence>
<dbReference type="AlphaFoldDB" id="A0A6P5X893"/>
<protein>
    <submittedName>
        <fullName evidence="4">Uncharacterized protein LOC111281224</fullName>
    </submittedName>
</protein>
<evidence type="ECO:0000313" key="4">
    <source>
        <dbReference type="RefSeq" id="XP_022724624.1"/>
    </source>
</evidence>
<feature type="compositionally biased region" description="Low complexity" evidence="1">
    <location>
        <begin position="64"/>
        <end position="80"/>
    </location>
</feature>
<dbReference type="RefSeq" id="XP_022724624.1">
    <property type="nucleotide sequence ID" value="XM_022868889.1"/>
</dbReference>
<dbReference type="Proteomes" id="UP000515121">
    <property type="component" value="Unplaced"/>
</dbReference>
<dbReference type="PANTHER" id="PTHR33177">
    <property type="entry name" value="PUTATIVE-RELATED"/>
    <property type="match status" value="1"/>
</dbReference>
<name>A0A6P5X893_DURZI</name>
<dbReference type="Pfam" id="PF24747">
    <property type="entry name" value="Zn-ribbon_GIR1"/>
    <property type="match status" value="1"/>
</dbReference>
<feature type="domain" description="GIR1-like zinc ribbon" evidence="2">
    <location>
        <begin position="171"/>
        <end position="194"/>
    </location>
</feature>
<dbReference type="InterPro" id="IPR056440">
    <property type="entry name" value="Zn-ribbon_GIR1"/>
</dbReference>
<keyword evidence="3" id="KW-1185">Reference proteome</keyword>
<feature type="region of interest" description="Disordered" evidence="1">
    <location>
        <begin position="142"/>
        <end position="164"/>
    </location>
</feature>
<dbReference type="GeneID" id="111281224"/>
<dbReference type="InterPro" id="IPR055281">
    <property type="entry name" value="GIR1-2/SIED1"/>
</dbReference>
<evidence type="ECO:0000259" key="2">
    <source>
        <dbReference type="Pfam" id="PF24747"/>
    </source>
</evidence>
<evidence type="ECO:0000313" key="3">
    <source>
        <dbReference type="Proteomes" id="UP000515121"/>
    </source>
</evidence>